<evidence type="ECO:0000313" key="12">
    <source>
        <dbReference type="Proteomes" id="UP001357223"/>
    </source>
</evidence>
<evidence type="ECO:0000256" key="5">
    <source>
        <dbReference type="ARBA" id="ARBA00022968"/>
    </source>
</evidence>
<sequence>MRADKKHKKGKRWLKIIVLLFVLLIAGGGAYAYSVYQSLTTAVDTMHQPIEREKSEKRPETITLTKAEDPDPFSILLLGVDERQGDRGRSDTMIVLTVNPEMNSIKMLSIPRDTRTEIVGRGVEDKINHAYAFGREEMSMATVENLLDIPIDYFIKVNMEGFKDIVDAVGGIQVTNDLDFSEEGHHFSKGQLSLNGEKALAFVRMRKEDPNGDFGRQERQRQVIQGIISKGVSLGSLTRFDDIFEALGKNVRTNLTFDEMMDIQRNYRDAAASVEQLQMIGQSKKIGGVYYIIVPDEEIQKVQTELKTHLEINKTGQSSSPAPAGG</sequence>
<gene>
    <name evidence="9" type="primary">tagU</name>
    <name evidence="11" type="ORF">R4Z09_26360</name>
</gene>
<comment type="pathway">
    <text evidence="9">Cell wall biogenesis.</text>
</comment>
<dbReference type="PANTHER" id="PTHR33392:SF6">
    <property type="entry name" value="POLYISOPRENYL-TEICHOIC ACID--PEPTIDOGLYCAN TEICHOIC ACID TRANSFERASE TAGU"/>
    <property type="match status" value="1"/>
</dbReference>
<keyword evidence="3 9" id="KW-0808">Transferase</keyword>
<organism evidence="11 12">
    <name type="scientific">Niallia oryzisoli</name>
    <dbReference type="NCBI Taxonomy" id="1737571"/>
    <lineage>
        <taxon>Bacteria</taxon>
        <taxon>Bacillati</taxon>
        <taxon>Bacillota</taxon>
        <taxon>Bacilli</taxon>
        <taxon>Bacillales</taxon>
        <taxon>Bacillaceae</taxon>
        <taxon>Niallia</taxon>
    </lineage>
</organism>
<keyword evidence="5 9" id="KW-0735">Signal-anchor</keyword>
<proteinExistence type="inferred from homology"/>
<reference evidence="11 12" key="1">
    <citation type="submission" date="2023-10" db="EMBL/GenBank/DDBJ databases">
        <title>Niallia locisalis sp.nov. isolated from a salt pond sample.</title>
        <authorList>
            <person name="Li X.-J."/>
            <person name="Dong L."/>
        </authorList>
    </citation>
    <scope>NUCLEOTIDE SEQUENCE [LARGE SCALE GENOMIC DNA]</scope>
    <source>
        <strain evidence="11 12">DSM 29761</strain>
    </source>
</reference>
<feature type="domain" description="Cell envelope-related transcriptional attenuator" evidence="10">
    <location>
        <begin position="89"/>
        <end position="230"/>
    </location>
</feature>
<accession>A0ABZ2CBR3</accession>
<dbReference type="EC" id="2.7.8.-" evidence="9"/>
<keyword evidence="12" id="KW-1185">Reference proteome</keyword>
<evidence type="ECO:0000259" key="10">
    <source>
        <dbReference type="Pfam" id="PF03816"/>
    </source>
</evidence>
<dbReference type="Gene3D" id="3.40.630.190">
    <property type="entry name" value="LCP protein"/>
    <property type="match status" value="1"/>
</dbReference>
<protein>
    <recommendedName>
        <fullName evidence="9">Polyisoprenyl-teichoic acid--peptidoglycan teichoic acid transferase TagU</fullName>
        <ecNumber evidence="9">2.7.8.-</ecNumber>
    </recommendedName>
</protein>
<dbReference type="RefSeq" id="WP_338449658.1">
    <property type="nucleotide sequence ID" value="NZ_CP137640.1"/>
</dbReference>
<comment type="function">
    <text evidence="9">May catalyze the final step in cell wall teichoic acid biosynthesis, the transfer of the anionic cell wall polymers (APs) from their lipid-linked precursor to the cell wall peptidoglycan (PG).</text>
</comment>
<feature type="topological domain" description="Cytoplasmic" evidence="9">
    <location>
        <begin position="1"/>
        <end position="12"/>
    </location>
</feature>
<dbReference type="InterPro" id="IPR023734">
    <property type="entry name" value="TagU"/>
</dbReference>
<evidence type="ECO:0000256" key="4">
    <source>
        <dbReference type="ARBA" id="ARBA00022692"/>
    </source>
</evidence>
<evidence type="ECO:0000256" key="6">
    <source>
        <dbReference type="ARBA" id="ARBA00022989"/>
    </source>
</evidence>
<comment type="subcellular location">
    <subcellularLocation>
        <location evidence="9">Cell membrane</location>
        <topology evidence="9">Single-pass type II membrane protein</topology>
    </subcellularLocation>
</comment>
<dbReference type="NCBIfam" id="NF006897">
    <property type="entry name" value="PRK09379.1"/>
    <property type="match status" value="1"/>
</dbReference>
<name>A0ABZ2CBR3_9BACI</name>
<evidence type="ECO:0000256" key="1">
    <source>
        <dbReference type="ARBA" id="ARBA00006068"/>
    </source>
</evidence>
<dbReference type="InterPro" id="IPR004474">
    <property type="entry name" value="LytR_CpsA_psr"/>
</dbReference>
<evidence type="ECO:0000256" key="8">
    <source>
        <dbReference type="ARBA" id="ARBA00023316"/>
    </source>
</evidence>
<keyword evidence="4 9" id="KW-0812">Transmembrane</keyword>
<dbReference type="NCBIfam" id="TIGR00350">
    <property type="entry name" value="lytR_cpsA_psr"/>
    <property type="match status" value="1"/>
</dbReference>
<dbReference type="EMBL" id="CP137640">
    <property type="protein sequence ID" value="WVX80727.1"/>
    <property type="molecule type" value="Genomic_DNA"/>
</dbReference>
<comment type="similarity">
    <text evidence="1 9">Belongs to the LytR/CpsA/Psr (LCP) family.</text>
</comment>
<dbReference type="InterPro" id="IPR050922">
    <property type="entry name" value="LytR/CpsA/Psr_CW_biosynth"/>
</dbReference>
<keyword evidence="6 9" id="KW-1133">Transmembrane helix</keyword>
<evidence type="ECO:0000256" key="3">
    <source>
        <dbReference type="ARBA" id="ARBA00022679"/>
    </source>
</evidence>
<dbReference type="HAMAP" id="MF_01140">
    <property type="entry name" value="TagU_transferase"/>
    <property type="match status" value="1"/>
</dbReference>
<dbReference type="PANTHER" id="PTHR33392">
    <property type="entry name" value="POLYISOPRENYL-TEICHOIC ACID--PEPTIDOGLYCAN TEICHOIC ACID TRANSFERASE TAGU"/>
    <property type="match status" value="1"/>
</dbReference>
<keyword evidence="7 9" id="KW-0472">Membrane</keyword>
<feature type="topological domain" description="Extracellular" evidence="9">
    <location>
        <begin position="34"/>
        <end position="326"/>
    </location>
</feature>
<keyword evidence="2 9" id="KW-1003">Cell membrane</keyword>
<dbReference type="Pfam" id="PF03816">
    <property type="entry name" value="LytR_cpsA_psr"/>
    <property type="match status" value="1"/>
</dbReference>
<evidence type="ECO:0000313" key="11">
    <source>
        <dbReference type="EMBL" id="WVX80727.1"/>
    </source>
</evidence>
<keyword evidence="8 9" id="KW-0961">Cell wall biogenesis/degradation</keyword>
<dbReference type="Proteomes" id="UP001357223">
    <property type="component" value="Chromosome"/>
</dbReference>
<evidence type="ECO:0000256" key="2">
    <source>
        <dbReference type="ARBA" id="ARBA00022475"/>
    </source>
</evidence>
<evidence type="ECO:0000256" key="9">
    <source>
        <dbReference type="HAMAP-Rule" id="MF_01140"/>
    </source>
</evidence>
<evidence type="ECO:0000256" key="7">
    <source>
        <dbReference type="ARBA" id="ARBA00023136"/>
    </source>
</evidence>